<feature type="compositionally biased region" description="Basic and acidic residues" evidence="1">
    <location>
        <begin position="53"/>
        <end position="72"/>
    </location>
</feature>
<keyword evidence="3" id="KW-1185">Reference proteome</keyword>
<evidence type="ECO:0000313" key="2">
    <source>
        <dbReference type="EMBL" id="KAK6587933.1"/>
    </source>
</evidence>
<evidence type="ECO:0000313" key="3">
    <source>
        <dbReference type="Proteomes" id="UP001311799"/>
    </source>
</evidence>
<gene>
    <name evidence="2" type="ORF">RS030_81191</name>
</gene>
<evidence type="ECO:0000256" key="1">
    <source>
        <dbReference type="SAM" id="MobiDB-lite"/>
    </source>
</evidence>
<dbReference type="Proteomes" id="UP001311799">
    <property type="component" value="Unassembled WGS sequence"/>
</dbReference>
<organism evidence="2 3">
    <name type="scientific">Cryptosporidium xiaoi</name>
    <dbReference type="NCBI Taxonomy" id="659607"/>
    <lineage>
        <taxon>Eukaryota</taxon>
        <taxon>Sar</taxon>
        <taxon>Alveolata</taxon>
        <taxon>Apicomplexa</taxon>
        <taxon>Conoidasida</taxon>
        <taxon>Coccidia</taxon>
        <taxon>Eucoccidiorida</taxon>
        <taxon>Eimeriorina</taxon>
        <taxon>Cryptosporidiidae</taxon>
        <taxon>Cryptosporidium</taxon>
    </lineage>
</organism>
<name>A0AAV9XT43_9CRYT</name>
<evidence type="ECO:0008006" key="4">
    <source>
        <dbReference type="Google" id="ProtNLM"/>
    </source>
</evidence>
<proteinExistence type="predicted"/>
<feature type="compositionally biased region" description="Basic and acidic residues" evidence="1">
    <location>
        <begin position="27"/>
        <end position="46"/>
    </location>
</feature>
<comment type="caution">
    <text evidence="2">The sequence shown here is derived from an EMBL/GenBank/DDBJ whole genome shotgun (WGS) entry which is preliminary data.</text>
</comment>
<reference evidence="2 3" key="1">
    <citation type="submission" date="2023-10" db="EMBL/GenBank/DDBJ databases">
        <title>Comparative genomics analysis reveals potential genetic determinants of host preference in Cryptosporidium xiaoi.</title>
        <authorList>
            <person name="Xiao L."/>
            <person name="Li J."/>
        </authorList>
    </citation>
    <scope>NUCLEOTIDE SEQUENCE [LARGE SCALE GENOMIC DNA]</scope>
    <source>
        <strain evidence="2 3">52996</strain>
    </source>
</reference>
<protein>
    <recommendedName>
        <fullName evidence="4">Coatomer subunit delta</fullName>
    </recommendedName>
</protein>
<dbReference type="EMBL" id="JAWDEY010000036">
    <property type="protein sequence ID" value="KAK6587933.1"/>
    <property type="molecule type" value="Genomic_DNA"/>
</dbReference>
<accession>A0AAV9XT43</accession>
<dbReference type="AlphaFoldDB" id="A0AAV9XT43"/>
<feature type="region of interest" description="Disordered" evidence="1">
    <location>
        <begin position="1"/>
        <end position="77"/>
    </location>
</feature>
<sequence>MGNTKSNLENEKDLGVTVDNNVTNKVSDGKASENGKDKNDLSEKELNNQASIDKNDKKKEFESSKNDNSSKDVKKKADKFDAIKESNHKTTEIKVEHEIPLKDKISTVRRCKLNVPPFSKIPEPEYKIKLLVDDNYEGPFRLILRKNPCILELTSIDGLILKLIKKSDILFIQTLKNEILKLFIKSVIDEERNGVNDVRGGDVETIMIIFKFLNQKDCESFELFFPFIFGIVLHCDKVKIPVGDYVEFGDYIIGSNKNILKRMDEYKELSKSDVKYHEYDDDSENDMDDNKLLNLYEEKMVQQERDFFTRKDLVIKYVDDSFLSFEGSSSANGDSNSLSTESVNENDGEKHVENYSKLFPISISGQSESSEVITFKDISPIGNKYKAEVIEWRLSLNIGGTKCLFSELPISVSKTFQINDEHVSFRDNICNYLVAI</sequence>